<keyword evidence="2" id="KW-1185">Reference proteome</keyword>
<name>A0ABP0AXI7_9PEZI</name>
<dbReference type="NCBIfam" id="NF047352">
    <property type="entry name" value="P_loop_sacsin"/>
    <property type="match status" value="1"/>
</dbReference>
<dbReference type="InterPro" id="IPR052957">
    <property type="entry name" value="Auxin_embryo_med"/>
</dbReference>
<dbReference type="EMBL" id="CAWUHC010000007">
    <property type="protein sequence ID" value="CAK7211844.1"/>
    <property type="molecule type" value="Genomic_DNA"/>
</dbReference>
<sequence>MSGRDEARKVVEDIGEKNGYMPPELLTTIETELPKKALDTLLKRFENLRHHVSESVKTLAENLYSSSAKFVFEMLQNFDDNKYEHADGPPSVEFCVYPDRIVASCNEDGFTEENVRAICNIGKSSKKMENLLAGDDGYTGEKGIGFKSVFMAAEQVHIQSGDYSFMFKYGKGDSGMGMMTPIWTEHDEDLDTKRSYITLMLRQDGGPDEVKKRRQIIEEQFYNIHDSILLFMKKLKQVRISFHDAENVLTSVTTFTVDRGIQKTAVKRSTSTFDSDRKETVVDVVRYFIIFKHVVKNLAPNENRKSLDGDAPVTSKSSGVVVLGFPVDDDDVPVIENQYLYAFLPVKQLGFKFLIHADFVTQANREDIALTSQRNRDLAVGIKNAFLQAISWLSLHKTLAYQWMRYLPRVDAFPWEPFWADLISSICSEIQGEIGMILTKESNRNVIANCRRLPPNMVDANGDPLVADIPPERYLSKEYKAADLDLLMDCGLRELSMHEWLDRLAADLAGNKSFMRTRTSEDWHTRVANLLISAFRSLPSKEWSRVTQLNLIPVYHQKWVSAKLKPLFYPKVEGMDLEIPNGLGFNVVNASAVANASRKLLFDILGVKAADPSLVRRAIFNTNQSKVSLFIFDTVAHLRFLYMTHHVATQPYSYNDLYVIPRKGFMAKCFAVDMYIADGSPYGADILLPNSNGAPGFASVFILKDEYLRDPPAPPTPKSLPWKDWLHDQLGVHRYLRLAGWGAMGPSPICKYVAVYRPDKFVGFLISAWGKVPLTLSVKDSIVEELSKVKITLDHLYPELEDFFVKLGVGDMTAEMVYDKLTGPALSVDDAKQTIITFNGLIICGDVPDSLDPSRVYMRPLFPVKLPSGDVRLFAGWSKFAIPDHYDMEEIRTLTPFFEWVGVHDKYLSKTVKETTLVL</sequence>
<proteinExistence type="predicted"/>
<dbReference type="PANTHER" id="PTHR32387">
    <property type="entry name" value="WU:FJ29H11"/>
    <property type="match status" value="1"/>
</dbReference>
<dbReference type="PANTHER" id="PTHR32387:SF0">
    <property type="entry name" value="PROTEIN NO VEIN"/>
    <property type="match status" value="1"/>
</dbReference>
<dbReference type="Gene3D" id="3.30.565.10">
    <property type="entry name" value="Histidine kinase-like ATPase, C-terminal domain"/>
    <property type="match status" value="1"/>
</dbReference>
<dbReference type="InterPro" id="IPR036890">
    <property type="entry name" value="HATPase_C_sf"/>
</dbReference>
<comment type="caution">
    <text evidence="1">The sequence shown here is derived from an EMBL/GenBank/DDBJ whole genome shotgun (WGS) entry which is preliminary data.</text>
</comment>
<evidence type="ECO:0000313" key="1">
    <source>
        <dbReference type="EMBL" id="CAK7211844.1"/>
    </source>
</evidence>
<dbReference type="Proteomes" id="UP001642406">
    <property type="component" value="Unassembled WGS sequence"/>
</dbReference>
<reference evidence="1 2" key="1">
    <citation type="submission" date="2024-01" db="EMBL/GenBank/DDBJ databases">
        <authorList>
            <person name="Allen C."/>
            <person name="Tagirdzhanova G."/>
        </authorList>
    </citation>
    <scope>NUCLEOTIDE SEQUENCE [LARGE SCALE GENOMIC DNA]</scope>
</reference>
<organism evidence="1 2">
    <name type="scientific">Sporothrix bragantina</name>
    <dbReference type="NCBI Taxonomy" id="671064"/>
    <lineage>
        <taxon>Eukaryota</taxon>
        <taxon>Fungi</taxon>
        <taxon>Dikarya</taxon>
        <taxon>Ascomycota</taxon>
        <taxon>Pezizomycotina</taxon>
        <taxon>Sordariomycetes</taxon>
        <taxon>Sordariomycetidae</taxon>
        <taxon>Ophiostomatales</taxon>
        <taxon>Ophiostomataceae</taxon>
        <taxon>Sporothrix</taxon>
    </lineage>
</organism>
<evidence type="ECO:0000313" key="2">
    <source>
        <dbReference type="Proteomes" id="UP001642406"/>
    </source>
</evidence>
<dbReference type="SUPFAM" id="SSF55874">
    <property type="entry name" value="ATPase domain of HSP90 chaperone/DNA topoisomerase II/histidine kinase"/>
    <property type="match status" value="1"/>
</dbReference>
<accession>A0ABP0AXI7</accession>
<protein>
    <submittedName>
        <fullName evidence="1">Uncharacterized protein</fullName>
    </submittedName>
</protein>
<gene>
    <name evidence="1" type="ORF">SBRCBS47491_001261</name>
</gene>